<comment type="similarity">
    <text evidence="1">Belongs to the peptidase C1 family.</text>
</comment>
<feature type="signal peptide" evidence="7">
    <location>
        <begin position="1"/>
        <end position="21"/>
    </location>
</feature>
<evidence type="ECO:0000259" key="8">
    <source>
        <dbReference type="SMART" id="SM00645"/>
    </source>
</evidence>
<dbReference type="SUPFAM" id="SSF54001">
    <property type="entry name" value="Cysteine proteinases"/>
    <property type="match status" value="1"/>
</dbReference>
<dbReference type="InterPro" id="IPR000169">
    <property type="entry name" value="Pept_cys_AS"/>
</dbReference>
<evidence type="ECO:0000256" key="2">
    <source>
        <dbReference type="ARBA" id="ARBA00022670"/>
    </source>
</evidence>
<dbReference type="PROSITE" id="PS00639">
    <property type="entry name" value="THIOL_PROTEASE_HIS"/>
    <property type="match status" value="1"/>
</dbReference>
<organism evidence="10">
    <name type="scientific">Palaemon carinicauda</name>
    <name type="common">Ridgetail white prawn</name>
    <name type="synonym">Exopalaemon carinicauda</name>
    <dbReference type="NCBI Taxonomy" id="392227"/>
    <lineage>
        <taxon>Eukaryota</taxon>
        <taxon>Metazoa</taxon>
        <taxon>Ecdysozoa</taxon>
        <taxon>Arthropoda</taxon>
        <taxon>Crustacea</taxon>
        <taxon>Multicrustacea</taxon>
        <taxon>Malacostraca</taxon>
        <taxon>Eumalacostraca</taxon>
        <taxon>Eucarida</taxon>
        <taxon>Decapoda</taxon>
        <taxon>Pleocyemata</taxon>
        <taxon>Caridea</taxon>
        <taxon>Palaemonoidea</taxon>
        <taxon>Palaemonidae</taxon>
        <taxon>Palaemon</taxon>
    </lineage>
</organism>
<dbReference type="InterPro" id="IPR025660">
    <property type="entry name" value="Pept_his_AS"/>
</dbReference>
<evidence type="ECO:0000256" key="3">
    <source>
        <dbReference type="ARBA" id="ARBA00022801"/>
    </source>
</evidence>
<evidence type="ECO:0000259" key="9">
    <source>
        <dbReference type="SMART" id="SM00848"/>
    </source>
</evidence>
<evidence type="ECO:0000256" key="4">
    <source>
        <dbReference type="ARBA" id="ARBA00022807"/>
    </source>
</evidence>
<evidence type="ECO:0000256" key="5">
    <source>
        <dbReference type="ARBA" id="ARBA00023145"/>
    </source>
</evidence>
<keyword evidence="3" id="KW-0378">Hydrolase</keyword>
<dbReference type="SMART" id="SM00848">
    <property type="entry name" value="Inhibitor_I29"/>
    <property type="match status" value="1"/>
</dbReference>
<dbReference type="Gene3D" id="3.90.70.10">
    <property type="entry name" value="Cysteine proteinases"/>
    <property type="match status" value="1"/>
</dbReference>
<evidence type="ECO:0000256" key="6">
    <source>
        <dbReference type="ARBA" id="ARBA00023157"/>
    </source>
</evidence>
<dbReference type="EMBL" id="JX508645">
    <property type="protein sequence ID" value="AGJ03550.1"/>
    <property type="molecule type" value="mRNA"/>
</dbReference>
<protein>
    <submittedName>
        <fullName evidence="10">Cathepsin L</fullName>
    </submittedName>
</protein>
<dbReference type="InterPro" id="IPR025661">
    <property type="entry name" value="Pept_asp_AS"/>
</dbReference>
<dbReference type="InterPro" id="IPR039417">
    <property type="entry name" value="Peptidase_C1A_papain-like"/>
</dbReference>
<proteinExistence type="evidence at transcript level"/>
<dbReference type="PROSITE" id="PS00640">
    <property type="entry name" value="THIOL_PROTEASE_ASN"/>
    <property type="match status" value="1"/>
</dbReference>
<keyword evidence="6" id="KW-1015">Disulfide bond</keyword>
<dbReference type="CDD" id="cd02248">
    <property type="entry name" value="Peptidase_C1A"/>
    <property type="match status" value="1"/>
</dbReference>
<dbReference type="MEROPS" id="C01.030"/>
<sequence length="325" mass="35298">MGTPDKMKFVLFLCGLAIAAASESRDSFKLTHGKAYSNAKEELYRKTIFENNLRFVEEHNARFHKGEVTFNVAMNKFADMTTDEFVAQMTGLTKLEDRVNQVFAHFPDAPRAADVDWRSKGAVTPVKDQGQCGSCWAFSTTGALEGAHFIKTGSLPSLSEQQLVDCSKENSGCNGGVVQWAYDYLKSCGGSDSESSYPYEAVDNVCRFDSSAVAATVSGYIDIPYADEQTQASAVHDAGPVSVCVDAGHLSFQLYSSGVYYEPKCNPQGINHAVLAVGCGTEGSSDYWIIKNSWGTGWGESGYMKLTRNKDNHCGVATQSCYPTG</sequence>
<feature type="domain" description="Cathepsin propeptide inhibitor" evidence="9">
    <location>
        <begin position="26"/>
        <end position="85"/>
    </location>
</feature>
<keyword evidence="2" id="KW-0645">Protease</keyword>
<feature type="chain" id="PRO_5018722363" evidence="7">
    <location>
        <begin position="22"/>
        <end position="325"/>
    </location>
</feature>
<keyword evidence="5" id="KW-0865">Zymogen</keyword>
<dbReference type="Pfam" id="PF00112">
    <property type="entry name" value="Peptidase_C1"/>
    <property type="match status" value="1"/>
</dbReference>
<reference evidence="10" key="1">
    <citation type="journal article" date="2013" name="Dong Wu Xue Yan Jiu">
        <title>Cloning and expression analysis of Cathepsin L cDNA of Exopalaemon carinicauda.</title>
        <authorList>
            <person name="Duan Y.F."/>
            <person name="Liu P."/>
            <person name="Li J.T."/>
            <person name="Li J."/>
            <person name="Gao B.Q."/>
            <person name="Chen P."/>
        </authorList>
    </citation>
    <scope>NUCLEOTIDE SEQUENCE</scope>
</reference>
<evidence type="ECO:0000256" key="7">
    <source>
        <dbReference type="SAM" id="SignalP"/>
    </source>
</evidence>
<accession>U3LSX3</accession>
<dbReference type="PANTHER" id="PTHR12411">
    <property type="entry name" value="CYSTEINE PROTEASE FAMILY C1-RELATED"/>
    <property type="match status" value="1"/>
</dbReference>
<dbReference type="SMART" id="SM00645">
    <property type="entry name" value="Pept_C1"/>
    <property type="match status" value="1"/>
</dbReference>
<dbReference type="FunFam" id="3.90.70.10:FF:000006">
    <property type="entry name" value="Cathepsin S"/>
    <property type="match status" value="1"/>
</dbReference>
<dbReference type="PRINTS" id="PR00705">
    <property type="entry name" value="PAPAIN"/>
</dbReference>
<dbReference type="InterPro" id="IPR013128">
    <property type="entry name" value="Peptidase_C1A"/>
</dbReference>
<keyword evidence="7" id="KW-0732">Signal</keyword>
<dbReference type="GO" id="GO:0008234">
    <property type="term" value="F:cysteine-type peptidase activity"/>
    <property type="evidence" value="ECO:0007669"/>
    <property type="project" value="UniProtKB-KW"/>
</dbReference>
<name>U3LSX3_PALCI</name>
<dbReference type="InterPro" id="IPR038765">
    <property type="entry name" value="Papain-like_cys_pep_sf"/>
</dbReference>
<keyword evidence="4" id="KW-0788">Thiol protease</keyword>
<evidence type="ECO:0000313" key="10">
    <source>
        <dbReference type="EMBL" id="AGJ03550.1"/>
    </source>
</evidence>
<dbReference type="InterPro" id="IPR013201">
    <property type="entry name" value="Prot_inhib_I29"/>
</dbReference>
<evidence type="ECO:0000256" key="1">
    <source>
        <dbReference type="ARBA" id="ARBA00008455"/>
    </source>
</evidence>
<dbReference type="GO" id="GO:0006508">
    <property type="term" value="P:proteolysis"/>
    <property type="evidence" value="ECO:0007669"/>
    <property type="project" value="UniProtKB-KW"/>
</dbReference>
<dbReference type="PROSITE" id="PS00139">
    <property type="entry name" value="THIOL_PROTEASE_CYS"/>
    <property type="match status" value="1"/>
</dbReference>
<dbReference type="InterPro" id="IPR000668">
    <property type="entry name" value="Peptidase_C1A_C"/>
</dbReference>
<dbReference type="Pfam" id="PF08246">
    <property type="entry name" value="Inhibitor_I29"/>
    <property type="match status" value="1"/>
</dbReference>
<feature type="domain" description="Peptidase C1A papain C-terminal" evidence="8">
    <location>
        <begin position="111"/>
        <end position="324"/>
    </location>
</feature>
<dbReference type="AlphaFoldDB" id="U3LSX3"/>